<gene>
    <name evidence="1" type="ORF">O6H91_11G103600</name>
</gene>
<keyword evidence="2" id="KW-1185">Reference proteome</keyword>
<reference evidence="2" key="1">
    <citation type="journal article" date="2024" name="Proc. Natl. Acad. Sci. U.S.A.">
        <title>Extraordinary preservation of gene collinearity over three hundred million years revealed in homosporous lycophytes.</title>
        <authorList>
            <person name="Li C."/>
            <person name="Wickell D."/>
            <person name="Kuo L.Y."/>
            <person name="Chen X."/>
            <person name="Nie B."/>
            <person name="Liao X."/>
            <person name="Peng D."/>
            <person name="Ji J."/>
            <person name="Jenkins J."/>
            <person name="Williams M."/>
            <person name="Shu S."/>
            <person name="Plott C."/>
            <person name="Barry K."/>
            <person name="Rajasekar S."/>
            <person name="Grimwood J."/>
            <person name="Han X."/>
            <person name="Sun S."/>
            <person name="Hou Z."/>
            <person name="He W."/>
            <person name="Dai G."/>
            <person name="Sun C."/>
            <person name="Schmutz J."/>
            <person name="Leebens-Mack J.H."/>
            <person name="Li F.W."/>
            <person name="Wang L."/>
        </authorList>
    </citation>
    <scope>NUCLEOTIDE SEQUENCE [LARGE SCALE GENOMIC DNA]</scope>
    <source>
        <strain evidence="2">cv. PW_Plant_1</strain>
    </source>
</reference>
<dbReference type="EMBL" id="CM055102">
    <property type="protein sequence ID" value="KAJ7539647.1"/>
    <property type="molecule type" value="Genomic_DNA"/>
</dbReference>
<comment type="caution">
    <text evidence="1">The sequence shown here is derived from an EMBL/GenBank/DDBJ whole genome shotgun (WGS) entry which is preliminary data.</text>
</comment>
<accession>A0ACC2CCI7</accession>
<name>A0ACC2CCI7_DIPCM</name>
<evidence type="ECO:0000313" key="1">
    <source>
        <dbReference type="EMBL" id="KAJ7539647.1"/>
    </source>
</evidence>
<organism evidence="1 2">
    <name type="scientific">Diphasiastrum complanatum</name>
    <name type="common">Issler's clubmoss</name>
    <name type="synonym">Lycopodium complanatum</name>
    <dbReference type="NCBI Taxonomy" id="34168"/>
    <lineage>
        <taxon>Eukaryota</taxon>
        <taxon>Viridiplantae</taxon>
        <taxon>Streptophyta</taxon>
        <taxon>Embryophyta</taxon>
        <taxon>Tracheophyta</taxon>
        <taxon>Lycopodiopsida</taxon>
        <taxon>Lycopodiales</taxon>
        <taxon>Lycopodiaceae</taxon>
        <taxon>Lycopodioideae</taxon>
        <taxon>Diphasiastrum</taxon>
    </lineage>
</organism>
<protein>
    <submittedName>
        <fullName evidence="1">Uncharacterized protein</fullName>
    </submittedName>
</protein>
<sequence>MPADMKLLTYSSTELEDGLPVLLLSNCLPIKAERFEAAGFSFHAAALRYLGLDEKEDNDSETVDKKDKTPSPSVDSYFFKGKKKSGFGTEQQDHYALLGLSHLRYLATEEQIRKSYREVALKHHPDKQAAFLLLEETEAAKETKKEEIDQHFKAIQEAYEVLIDPVKRRVYDSIDEFDDGVPSECSAEDFFKVFGPVFMRNGRWSIAQPVPVLGRDDTPLSEVDKFYDFWYSFKSWREFPHADEFDLEQAESREHKRWMERQNLKLREKAKKEESSRVRALVENAYKRDPRIIRRKEEEKAEKLRKKQAKALAKKEKEEEAARVLEEERLRKEEEEKQLAEEVATQKKSKEKEKKLLRKERSRLRLAVAGLVSNKQFGVSGENIDNLCLSLELEQLRCLCEKVESKAIEEQAKVIQNALGDGLKDRLHSLEFPQEKDELTTKSRGSIDAITNGNGYVGNQSFKAAALNENVEGPDESKSKMLNADEKKEKPWTKEEVELLRKAVIKYPKGTSQRWEVVANYIGTGRSVDEILRGVKTVLLQKPDSSKAFDSFLQKRKTPNVVIASPLSKRDNEDKTKQPEVVSEQPVVANGTAREPQSGSKSTIFDQNVQENAVHDCKRVQQITQVDGAHSDSTLIASVEQDAWSETQELVLVKAIKAFPKDTAQRWERIAAAVPGKTKAQCFKKFAGLRESFRNKKGGD</sequence>
<dbReference type="Proteomes" id="UP001162992">
    <property type="component" value="Chromosome 11"/>
</dbReference>
<proteinExistence type="predicted"/>
<evidence type="ECO:0000313" key="2">
    <source>
        <dbReference type="Proteomes" id="UP001162992"/>
    </source>
</evidence>